<dbReference type="SUPFAM" id="SSF52540">
    <property type="entry name" value="P-loop containing nucleoside triphosphate hydrolases"/>
    <property type="match status" value="2"/>
</dbReference>
<accession>A0ABN0VQY6</accession>
<comment type="caution">
    <text evidence="5">The sequence shown here is derived from an EMBL/GenBank/DDBJ whole genome shotgun (WGS) entry which is preliminary data.</text>
</comment>
<evidence type="ECO:0000313" key="6">
    <source>
        <dbReference type="Proteomes" id="UP001500782"/>
    </source>
</evidence>
<reference evidence="5 6" key="1">
    <citation type="journal article" date="2019" name="Int. J. Syst. Evol. Microbiol.">
        <title>The Global Catalogue of Microorganisms (GCM) 10K type strain sequencing project: providing services to taxonomists for standard genome sequencing and annotation.</title>
        <authorList>
            <consortium name="The Broad Institute Genomics Platform"/>
            <consortium name="The Broad Institute Genome Sequencing Center for Infectious Disease"/>
            <person name="Wu L."/>
            <person name="Ma J."/>
        </authorList>
    </citation>
    <scope>NUCLEOTIDE SEQUENCE [LARGE SCALE GENOMIC DNA]</scope>
    <source>
        <strain evidence="5 6">JCM 9731</strain>
    </source>
</reference>
<keyword evidence="3" id="KW-0067">ATP-binding</keyword>
<evidence type="ECO:0000256" key="2">
    <source>
        <dbReference type="ARBA" id="ARBA00022741"/>
    </source>
</evidence>
<dbReference type="InterPro" id="IPR027417">
    <property type="entry name" value="P-loop_NTPase"/>
</dbReference>
<sequence length="765" mass="87384">MTIKIQIIEWIKENIRGWEQQQEVPSAIETVKKLYQLTQYKPSDENLADGYTLVAISFFNEKRDAILIRTWIEQALKLNPSHTIARKLSEQLTLIDHRSLFEDISFPAMRETDNRTTKRKLSKVYHEEAKKLFDELKNIQIVGDGQNSSLPLKQMKETIDAALTVLDELMKASENYEQSLSGNFYTSVYYEEMMKKVTELKEFQKTWESFMPPAEELGKRDLTALEELQSMIGLSEVKNRVNQFYHFLKYQKQRKKRGFQTKDEMSLNMILTGNPGTGKTTIARLLAKIYYELGVLPRDEVLEVSRSHLIGAFMGQTEENVQHYVEKALGGVLFIDEAYSLKRDGQSGNDFGQTAIDTLVSLMTSKEYGGKFAVILAGYPEEMRNFLESNPGLRSRFPASNHFHFPDYSDQELLEIGERIAYENDYILTDEALIEISSKIEKERVDESFGNARSVRNIILDAIFQKGIQTEKDADLLQFSFIERVHVTGESEVDSISAFKELDELIGLTSIKEEVRTIMAFIETQQKRKELGLPAVPFQLHSIFSGNPGTGKTTVASIYARLLKDVGVLKRGHLVVASRADLVAGYVGQTSIKTKKKIREALGGVLFIDEAYSLFKEGGSDFGKEAVETLVDEMTKHKENLVVIMAGYPYEMEQLLNSNPGLRSRFKKFFHFPDYVPEELVKIGEKYCDHFSYKMASEAKEWLLQKFHVRVPEGNGRLIENVVADALQEQAVRVTKLPDLSGEELKRELSLVIKEDIEKAFNRVK</sequence>
<dbReference type="RefSeq" id="WP_343795539.1">
    <property type="nucleotide sequence ID" value="NZ_BAAADJ010000003.1"/>
</dbReference>
<comment type="similarity">
    <text evidence="1">Belongs to the CbxX/CfxQ family.</text>
</comment>
<evidence type="ECO:0000256" key="1">
    <source>
        <dbReference type="ARBA" id="ARBA00010378"/>
    </source>
</evidence>
<organism evidence="5 6">
    <name type="scientific">Bacillus carboniphilus</name>
    <dbReference type="NCBI Taxonomy" id="86663"/>
    <lineage>
        <taxon>Bacteria</taxon>
        <taxon>Bacillati</taxon>
        <taxon>Bacillota</taxon>
        <taxon>Bacilli</taxon>
        <taxon>Bacillales</taxon>
        <taxon>Bacillaceae</taxon>
        <taxon>Bacillus</taxon>
    </lineage>
</organism>
<dbReference type="EMBL" id="BAAADJ010000003">
    <property type="protein sequence ID" value="GAA0315074.1"/>
    <property type="molecule type" value="Genomic_DNA"/>
</dbReference>
<feature type="domain" description="AAA+ ATPase" evidence="4">
    <location>
        <begin position="265"/>
        <end position="409"/>
    </location>
</feature>
<dbReference type="Pfam" id="PF00004">
    <property type="entry name" value="AAA"/>
    <property type="match status" value="2"/>
</dbReference>
<keyword evidence="6" id="KW-1185">Reference proteome</keyword>
<dbReference type="PRINTS" id="PR00819">
    <property type="entry name" value="CBXCFQXSUPER"/>
</dbReference>
<dbReference type="InterPro" id="IPR003593">
    <property type="entry name" value="AAA+_ATPase"/>
</dbReference>
<dbReference type="PANTHER" id="PTHR43392">
    <property type="entry name" value="AAA-TYPE ATPASE FAMILY PROTEIN / ANKYRIN REPEAT FAMILY PROTEIN"/>
    <property type="match status" value="1"/>
</dbReference>
<keyword evidence="2" id="KW-0547">Nucleotide-binding</keyword>
<dbReference type="SMART" id="SM00382">
    <property type="entry name" value="AAA"/>
    <property type="match status" value="2"/>
</dbReference>
<protein>
    <recommendedName>
        <fullName evidence="4">AAA+ ATPase domain-containing protein</fullName>
    </recommendedName>
</protein>
<evidence type="ECO:0000259" key="4">
    <source>
        <dbReference type="SMART" id="SM00382"/>
    </source>
</evidence>
<dbReference type="InterPro" id="IPR003959">
    <property type="entry name" value="ATPase_AAA_core"/>
</dbReference>
<dbReference type="InterPro" id="IPR000641">
    <property type="entry name" value="CbxX/CfxQ"/>
</dbReference>
<dbReference type="Gene3D" id="3.40.50.300">
    <property type="entry name" value="P-loop containing nucleotide triphosphate hydrolases"/>
    <property type="match status" value="2"/>
</dbReference>
<name>A0ABN0VQY6_9BACI</name>
<dbReference type="Pfam" id="PF17866">
    <property type="entry name" value="AAA_lid_6"/>
    <property type="match status" value="2"/>
</dbReference>
<evidence type="ECO:0000313" key="5">
    <source>
        <dbReference type="EMBL" id="GAA0315074.1"/>
    </source>
</evidence>
<evidence type="ECO:0000256" key="3">
    <source>
        <dbReference type="ARBA" id="ARBA00022840"/>
    </source>
</evidence>
<dbReference type="PANTHER" id="PTHR43392:SF2">
    <property type="entry name" value="AAA-TYPE ATPASE FAMILY PROTEIN _ ANKYRIN REPEAT FAMILY PROTEIN"/>
    <property type="match status" value="1"/>
</dbReference>
<proteinExistence type="inferred from homology"/>
<dbReference type="InterPro" id="IPR041627">
    <property type="entry name" value="AAA_lid_6"/>
</dbReference>
<dbReference type="Gene3D" id="1.10.8.60">
    <property type="match status" value="2"/>
</dbReference>
<feature type="domain" description="AAA+ ATPase" evidence="4">
    <location>
        <begin position="538"/>
        <end position="674"/>
    </location>
</feature>
<gene>
    <name evidence="5" type="ORF">GCM10008967_01980</name>
</gene>
<dbReference type="InterPro" id="IPR050773">
    <property type="entry name" value="CbxX/CfxQ_RuBisCO_ESX"/>
</dbReference>
<dbReference type="CDD" id="cd00009">
    <property type="entry name" value="AAA"/>
    <property type="match status" value="2"/>
</dbReference>
<dbReference type="Proteomes" id="UP001500782">
    <property type="component" value="Unassembled WGS sequence"/>
</dbReference>